<dbReference type="GO" id="GO:0004674">
    <property type="term" value="F:protein serine/threonine kinase activity"/>
    <property type="evidence" value="ECO:0007669"/>
    <property type="project" value="UniProtKB-KW"/>
</dbReference>
<dbReference type="GO" id="GO:0005524">
    <property type="term" value="F:ATP binding"/>
    <property type="evidence" value="ECO:0007669"/>
    <property type="project" value="UniProtKB-KW"/>
</dbReference>
<evidence type="ECO:0000259" key="6">
    <source>
        <dbReference type="PROSITE" id="PS50011"/>
    </source>
</evidence>
<keyword evidence="3" id="KW-0547">Nucleotide-binding</keyword>
<gene>
    <name evidence="8" type="ORF">CHS0354_022780</name>
</gene>
<evidence type="ECO:0000256" key="5">
    <source>
        <dbReference type="ARBA" id="ARBA00022840"/>
    </source>
</evidence>
<feature type="domain" description="Protein kinase" evidence="6">
    <location>
        <begin position="5"/>
        <end position="258"/>
    </location>
</feature>
<dbReference type="PROSITE" id="PS51285">
    <property type="entry name" value="AGC_KINASE_CTER"/>
    <property type="match status" value="1"/>
</dbReference>
<evidence type="ECO:0000313" key="8">
    <source>
        <dbReference type="EMBL" id="KAK3583748.1"/>
    </source>
</evidence>
<protein>
    <recommendedName>
        <fullName evidence="10">cGMP-dependent protein kinase</fullName>
    </recommendedName>
</protein>
<evidence type="ECO:0000259" key="7">
    <source>
        <dbReference type="PROSITE" id="PS51285"/>
    </source>
</evidence>
<dbReference type="SUPFAM" id="SSF56112">
    <property type="entry name" value="Protein kinase-like (PK-like)"/>
    <property type="match status" value="1"/>
</dbReference>
<dbReference type="AlphaFoldDB" id="A0AAE0S289"/>
<reference evidence="8" key="3">
    <citation type="submission" date="2023-05" db="EMBL/GenBank/DDBJ databases">
        <authorList>
            <person name="Smith C.H."/>
        </authorList>
    </citation>
    <scope>NUCLEOTIDE SEQUENCE</scope>
    <source>
        <strain evidence="8">CHS0354</strain>
        <tissue evidence="8">Mantle</tissue>
    </source>
</reference>
<dbReference type="InterPro" id="IPR011009">
    <property type="entry name" value="Kinase-like_dom_sf"/>
</dbReference>
<reference evidence="8" key="2">
    <citation type="journal article" date="2021" name="Genome Biol. Evol.">
        <title>Developing a high-quality reference genome for a parasitic bivalve with doubly uniparental inheritance (Bivalvia: Unionida).</title>
        <authorList>
            <person name="Smith C.H."/>
        </authorList>
    </citation>
    <scope>NUCLEOTIDE SEQUENCE</scope>
    <source>
        <strain evidence="8">CHS0354</strain>
        <tissue evidence="8">Mantle</tissue>
    </source>
</reference>
<evidence type="ECO:0000256" key="1">
    <source>
        <dbReference type="ARBA" id="ARBA00022527"/>
    </source>
</evidence>
<dbReference type="FunFam" id="1.10.510.10:FF:000571">
    <property type="entry name" value="Maternal embryonic leucine zipper kinase"/>
    <property type="match status" value="1"/>
</dbReference>
<evidence type="ECO:0000313" key="9">
    <source>
        <dbReference type="Proteomes" id="UP001195483"/>
    </source>
</evidence>
<reference evidence="8" key="1">
    <citation type="journal article" date="2021" name="Genome Biol. Evol.">
        <title>A High-Quality Reference Genome for a Parasitic Bivalve with Doubly Uniparental Inheritance (Bivalvia: Unionida).</title>
        <authorList>
            <person name="Smith C.H."/>
        </authorList>
    </citation>
    <scope>NUCLEOTIDE SEQUENCE</scope>
    <source>
        <strain evidence="8">CHS0354</strain>
    </source>
</reference>
<dbReference type="PANTHER" id="PTHR24353">
    <property type="entry name" value="CYCLIC NUCLEOTIDE-DEPENDENT PROTEIN KINASE"/>
    <property type="match status" value="1"/>
</dbReference>
<evidence type="ECO:0000256" key="4">
    <source>
        <dbReference type="ARBA" id="ARBA00022777"/>
    </source>
</evidence>
<dbReference type="SMART" id="SM00133">
    <property type="entry name" value="S_TK_X"/>
    <property type="match status" value="1"/>
</dbReference>
<keyword evidence="2" id="KW-0808">Transferase</keyword>
<keyword evidence="9" id="KW-1185">Reference proteome</keyword>
<dbReference type="Gene3D" id="1.10.510.10">
    <property type="entry name" value="Transferase(Phosphotransferase) domain 1"/>
    <property type="match status" value="1"/>
</dbReference>
<dbReference type="PANTHER" id="PTHR24353:SF147">
    <property type="entry name" value="CGMP-DEPENDENT SERINE_THREONIN PROTEIN KINASE-RELATED"/>
    <property type="match status" value="1"/>
</dbReference>
<dbReference type="SMART" id="SM00220">
    <property type="entry name" value="S_TKc"/>
    <property type="match status" value="1"/>
</dbReference>
<evidence type="ECO:0000256" key="2">
    <source>
        <dbReference type="ARBA" id="ARBA00022679"/>
    </source>
</evidence>
<dbReference type="PROSITE" id="PS00108">
    <property type="entry name" value="PROTEIN_KINASE_ST"/>
    <property type="match status" value="1"/>
</dbReference>
<dbReference type="EMBL" id="JAEAOA010001385">
    <property type="protein sequence ID" value="KAK3583748.1"/>
    <property type="molecule type" value="Genomic_DNA"/>
</dbReference>
<dbReference type="Proteomes" id="UP001195483">
    <property type="component" value="Unassembled WGS sequence"/>
</dbReference>
<dbReference type="Pfam" id="PF00069">
    <property type="entry name" value="Pkinase"/>
    <property type="match status" value="1"/>
</dbReference>
<feature type="domain" description="AGC-kinase C-terminal" evidence="7">
    <location>
        <begin position="259"/>
        <end position="312"/>
    </location>
</feature>
<keyword evidence="5" id="KW-0067">ATP-binding</keyword>
<sequence>MLDDLCKVSPLGVGGFGRVQEKNNTSKTYALKMLNKQHIVAMGDQDQVMNEKDIMLELKSDFIVRLYKTFKDDDYLYLLMEPCLGGELWTLINEEKGLSHKAAKFYTACVTEALIFMHSKGIIHRDLKLENVLIDSRGYAKLIDFGFAKKVGPGTKAKTMCGTAQYNAPEMILNKGHDTAADIWSLGVIVFAMLSGSSLFADKDDDDIKTFENILAGIDVVFFPTEIKKIAEDFIRKLCRNNPTKRLTAQEIPKHGWFENFRWKAIRKKTMKPPFIPKITSPVDTRNFDVDHLPEEKKYPSTTNVSSWDPDF</sequence>
<evidence type="ECO:0008006" key="10">
    <source>
        <dbReference type="Google" id="ProtNLM"/>
    </source>
</evidence>
<dbReference type="PROSITE" id="PS50011">
    <property type="entry name" value="PROTEIN_KINASE_DOM"/>
    <property type="match status" value="1"/>
</dbReference>
<dbReference type="Gene3D" id="3.30.200.20">
    <property type="entry name" value="Phosphorylase Kinase, domain 1"/>
    <property type="match status" value="1"/>
</dbReference>
<proteinExistence type="predicted"/>
<organism evidence="8 9">
    <name type="scientific">Potamilus streckersoni</name>
    <dbReference type="NCBI Taxonomy" id="2493646"/>
    <lineage>
        <taxon>Eukaryota</taxon>
        <taxon>Metazoa</taxon>
        <taxon>Spiralia</taxon>
        <taxon>Lophotrochozoa</taxon>
        <taxon>Mollusca</taxon>
        <taxon>Bivalvia</taxon>
        <taxon>Autobranchia</taxon>
        <taxon>Heteroconchia</taxon>
        <taxon>Palaeoheterodonta</taxon>
        <taxon>Unionida</taxon>
        <taxon>Unionoidea</taxon>
        <taxon>Unionidae</taxon>
        <taxon>Ambleminae</taxon>
        <taxon>Lampsilini</taxon>
        <taxon>Potamilus</taxon>
    </lineage>
</organism>
<keyword evidence="4" id="KW-0418">Kinase</keyword>
<dbReference type="InterPro" id="IPR000961">
    <property type="entry name" value="AGC-kinase_C"/>
</dbReference>
<evidence type="ECO:0000256" key="3">
    <source>
        <dbReference type="ARBA" id="ARBA00022741"/>
    </source>
</evidence>
<name>A0AAE0S289_9BIVA</name>
<comment type="caution">
    <text evidence="8">The sequence shown here is derived from an EMBL/GenBank/DDBJ whole genome shotgun (WGS) entry which is preliminary data.</text>
</comment>
<accession>A0AAE0S289</accession>
<dbReference type="InterPro" id="IPR000719">
    <property type="entry name" value="Prot_kinase_dom"/>
</dbReference>
<dbReference type="InterPro" id="IPR008271">
    <property type="entry name" value="Ser/Thr_kinase_AS"/>
</dbReference>
<keyword evidence="1" id="KW-0723">Serine/threonine-protein kinase</keyword>